<feature type="region of interest" description="Disordered" evidence="1">
    <location>
        <begin position="1"/>
        <end position="117"/>
    </location>
</feature>
<accession>A0A976MCF6</accession>
<feature type="compositionally biased region" description="Basic and acidic residues" evidence="1">
    <location>
        <begin position="1059"/>
        <end position="1074"/>
    </location>
</feature>
<feature type="compositionally biased region" description="Basic and acidic residues" evidence="1">
    <location>
        <begin position="912"/>
        <end position="922"/>
    </location>
</feature>
<dbReference type="Proteomes" id="UP000244811">
    <property type="component" value="Chromosome 1"/>
</dbReference>
<feature type="compositionally biased region" description="Polar residues" evidence="1">
    <location>
        <begin position="46"/>
        <end position="60"/>
    </location>
</feature>
<evidence type="ECO:0000313" key="2">
    <source>
        <dbReference type="EMBL" id="UKK00840.2"/>
    </source>
</evidence>
<feature type="region of interest" description="Disordered" evidence="1">
    <location>
        <begin position="1262"/>
        <end position="1298"/>
    </location>
</feature>
<gene>
    <name evidence="2" type="ORF">MACK_000914</name>
</gene>
<feature type="compositionally biased region" description="Basic residues" evidence="1">
    <location>
        <begin position="824"/>
        <end position="844"/>
    </location>
</feature>
<feature type="compositionally biased region" description="Low complexity" evidence="1">
    <location>
        <begin position="980"/>
        <end position="999"/>
    </location>
</feature>
<feature type="compositionally biased region" description="Polar residues" evidence="1">
    <location>
        <begin position="853"/>
        <end position="863"/>
    </location>
</feature>
<evidence type="ECO:0000313" key="3">
    <source>
        <dbReference type="Proteomes" id="UP000244811"/>
    </source>
</evidence>
<dbReference type="EMBL" id="CP056069">
    <property type="protein sequence ID" value="UKK00840.2"/>
    <property type="molecule type" value="Genomic_DNA"/>
</dbReference>
<feature type="compositionally biased region" description="Acidic residues" evidence="1">
    <location>
        <begin position="870"/>
        <end position="879"/>
    </location>
</feature>
<dbReference type="PANTHER" id="PTHR37320">
    <property type="entry name" value="AG-1 BLOOD STAGE MEMBRANE PROTEIN HOMOLOGUE"/>
    <property type="match status" value="1"/>
</dbReference>
<feature type="compositionally biased region" description="Polar residues" evidence="1">
    <location>
        <begin position="1042"/>
        <end position="1054"/>
    </location>
</feature>
<dbReference type="PANTHER" id="PTHR37320:SF1">
    <property type="entry name" value="RHOPTRY SURFACE PROTEIN CERLI2"/>
    <property type="match status" value="1"/>
</dbReference>
<organism evidence="2 3">
    <name type="scientific">Theileria orientalis</name>
    <dbReference type="NCBI Taxonomy" id="68886"/>
    <lineage>
        <taxon>Eukaryota</taxon>
        <taxon>Sar</taxon>
        <taxon>Alveolata</taxon>
        <taxon>Apicomplexa</taxon>
        <taxon>Aconoidasida</taxon>
        <taxon>Piroplasmida</taxon>
        <taxon>Theileriidae</taxon>
        <taxon>Theileria</taxon>
    </lineage>
</organism>
<feature type="compositionally biased region" description="Polar residues" evidence="1">
    <location>
        <begin position="1000"/>
        <end position="1033"/>
    </location>
</feature>
<proteinExistence type="predicted"/>
<protein>
    <submittedName>
        <fullName evidence="2">Uncharacterized protein</fullName>
    </submittedName>
</protein>
<evidence type="ECO:0000256" key="1">
    <source>
        <dbReference type="SAM" id="MobiDB-lite"/>
    </source>
</evidence>
<feature type="compositionally biased region" description="Low complexity" evidence="1">
    <location>
        <begin position="1265"/>
        <end position="1284"/>
    </location>
</feature>
<feature type="region of interest" description="Disordered" evidence="1">
    <location>
        <begin position="796"/>
        <end position="1080"/>
    </location>
</feature>
<dbReference type="InterPro" id="IPR053336">
    <property type="entry name" value="Rhoptry_Surface_Assoc"/>
</dbReference>
<sequence>MERKSGDSNGQNRVNRTSQNNKVHSANNRGHVSNRGSEENGKALSTPRTTIRGSLDQQRSPCRPRAENSDRHNENSRSQHLNSENHHREPKLNGVVREGRASSETRTVRNHISSSSNSLVLSEETRRCEDDIRRLVRILSTGKARSVMAVAKSLLRAVSEAQSTFTKSWITNGTPSNSTNAAVLNNHNGSHENMDNTQVPLLSRINNESNKIVTFYRYRELENYLEIFHSQEIPPVNRKFNDEELEEQLEILLSNINLRLQSFTRYLYFLKSNSVENIREVIEYHNSTGMVNEIASHNELSQIISNLLHRSENVDKLITLASSHNFIIYRLIFVITKIRNRYIRMNVFRKELDDLDIVIRLMADYCNLSRVLTIMEFKNDDMITLLGKLTAKARDTGAVLEWILSIKLDDYSQTYQMSISTDSTYRASGEENNVESEEVQNVEVESAVVESEEVQNVEVESAVVESEEVQNVEVESAVVESEEVQNVEVESAVVESEEVQNVEVDSEDDFELIVDDPVDAQPLEVPPASVEQPQVTVNSSFDVASGQTDEPSSGSIVTIVSFNDFMARLSYMQATDPELSSCFEQNETETNSASFQTEETSALEIPNVQTHSGGEQQQEVFVNTAEHFADVESEEVQNVEVESAVVESEEVQNVEVESAVVESEEVQNVEVESAVVESEEVQNVEVESAVVESEEVQNVEVESAVVESEEVQNVEVESAVVESEEVQNVEVESAVVESEEVQNVEVESAVVESEEVQNVEVESAVVESEEVQNVEVESAVLESEEVQNVEVESAMLESVDQRRDASTRNNHRLTRSGNGGNRYHNGKGGKKSKAKNKGKAKRPVRAPAAPISGQDSFVESIMNTHVYPQLEEETAEEVPSESARATEMPSDTNGQETISEGASGSASPTGDVKTDVGDRAGVDETPSTSTSDPVRGTPRPSDEESSDDSERTPVSDVIQILDVQPARQEPLSTDSVSDAGSNSSPNGSSGRSTGPSLSSNPRPQSTLTNTGSTNPQSQQNRVRSSQEPSSTGPNGRRDRTSRGNQVRGRQSNSTGGRGQPRDRAGRERPQREATPEQANNRAPVVNGYLYLHKVFEAKSVEPHAAVLNLLKLLNKEIVRNELNSNPMEEATIRQVLKMLETLEQDITAISWQLSSIAESTKVLEASTRNMILGQDVDGQLGKDSKKLVCGMLHEWDSVSTRLHDVATQSVCVNNMIEANSLRSDHLIRKLGHINNLLDCVMNDRTQCLAKITMLSERLCKKDQPTNEANGSENNAGNNTSEETAGQGEEAPLTPEPNERVMELLNSCLKDQMRSREMEQQSLYNGVSSIHI</sequence>
<feature type="compositionally biased region" description="Polar residues" evidence="1">
    <location>
        <begin position="889"/>
        <end position="908"/>
    </location>
</feature>
<reference evidence="2" key="1">
    <citation type="submission" date="2022-07" db="EMBL/GenBank/DDBJ databases">
        <title>Evaluation of T. orientalis genome assembly methods using nanopore sequencing and analysis of variation between genomes.</title>
        <authorList>
            <person name="Yam J."/>
            <person name="Micallef M.L."/>
            <person name="Liu M."/>
            <person name="Djordjevic S.P."/>
            <person name="Bogema D.R."/>
            <person name="Jenkins C."/>
        </authorList>
    </citation>
    <scope>NUCLEOTIDE SEQUENCE</scope>
    <source>
        <strain evidence="2">Goon Nure</strain>
    </source>
</reference>
<feature type="compositionally biased region" description="Basic and acidic residues" evidence="1">
    <location>
        <begin position="64"/>
        <end position="107"/>
    </location>
</feature>
<name>A0A976MCF6_THEOR</name>
<feature type="compositionally biased region" description="Polar residues" evidence="1">
    <location>
        <begin position="970"/>
        <end position="979"/>
    </location>
</feature>
<feature type="compositionally biased region" description="Polar residues" evidence="1">
    <location>
        <begin position="7"/>
        <end position="35"/>
    </location>
</feature>